<feature type="transmembrane region" description="Helical" evidence="2">
    <location>
        <begin position="27"/>
        <end position="55"/>
    </location>
</feature>
<protein>
    <submittedName>
        <fullName evidence="3">Uncharacterized protein</fullName>
    </submittedName>
</protein>
<dbReference type="EMBL" id="CP041372">
    <property type="protein sequence ID" value="QKS73074.1"/>
    <property type="molecule type" value="Genomic_DNA"/>
</dbReference>
<dbReference type="RefSeq" id="WP_176011037.1">
    <property type="nucleotide sequence ID" value="NZ_CP041372.2"/>
</dbReference>
<keyword evidence="2" id="KW-0472">Membrane</keyword>
<evidence type="ECO:0000313" key="4">
    <source>
        <dbReference type="Proteomes" id="UP000318138"/>
    </source>
</evidence>
<name>A0A859FJV0_9BACI</name>
<organism evidence="3 4">
    <name type="scientific">Paenalkalicoccus suaedae</name>
    <dbReference type="NCBI Taxonomy" id="2592382"/>
    <lineage>
        <taxon>Bacteria</taxon>
        <taxon>Bacillati</taxon>
        <taxon>Bacillota</taxon>
        <taxon>Bacilli</taxon>
        <taxon>Bacillales</taxon>
        <taxon>Bacillaceae</taxon>
        <taxon>Paenalkalicoccus</taxon>
    </lineage>
</organism>
<feature type="coiled-coil region" evidence="1">
    <location>
        <begin position="57"/>
        <end position="85"/>
    </location>
</feature>
<keyword evidence="2" id="KW-1133">Transmembrane helix</keyword>
<dbReference type="AlphaFoldDB" id="A0A859FJV0"/>
<keyword evidence="4" id="KW-1185">Reference proteome</keyword>
<evidence type="ECO:0000256" key="2">
    <source>
        <dbReference type="SAM" id="Phobius"/>
    </source>
</evidence>
<reference evidence="4" key="1">
    <citation type="submission" date="2019-07" db="EMBL/GenBank/DDBJ databases">
        <title>Bacillus alkalisoli sp. nov. isolated from saline soil.</title>
        <authorList>
            <person name="Sun J.-Q."/>
            <person name="Xu L."/>
        </authorList>
    </citation>
    <scope>NUCLEOTIDE SEQUENCE [LARGE SCALE GENOMIC DNA]</scope>
    <source>
        <strain evidence="4">M4U3P1</strain>
    </source>
</reference>
<dbReference type="Proteomes" id="UP000318138">
    <property type="component" value="Chromosome"/>
</dbReference>
<gene>
    <name evidence="3" type="ORF">FLK61_41535</name>
</gene>
<proteinExistence type="predicted"/>
<evidence type="ECO:0000256" key="1">
    <source>
        <dbReference type="SAM" id="Coils"/>
    </source>
</evidence>
<keyword evidence="2" id="KW-0812">Transmembrane</keyword>
<dbReference type="KEGG" id="psua:FLK61_41535"/>
<accession>A0A859FJV0</accession>
<sequence>MKHVVIFFVAALVGALAILVVSQLDYLAFVLPVILMFLYPLIIVTIIILVIMFALRLLKLQEERNELLRDILRDQQQQKNEHSAE</sequence>
<evidence type="ECO:0000313" key="3">
    <source>
        <dbReference type="EMBL" id="QKS73074.1"/>
    </source>
</evidence>
<keyword evidence="1" id="KW-0175">Coiled coil</keyword>